<dbReference type="EMBL" id="JACIJF010000021">
    <property type="protein sequence ID" value="MBB5712625.1"/>
    <property type="molecule type" value="Genomic_DNA"/>
</dbReference>
<evidence type="ECO:0000313" key="2">
    <source>
        <dbReference type="Proteomes" id="UP000527143"/>
    </source>
</evidence>
<gene>
    <name evidence="1" type="ORF">FHT02_003885</name>
</gene>
<dbReference type="Proteomes" id="UP000527143">
    <property type="component" value="Unassembled WGS sequence"/>
</dbReference>
<name>A0A840YSG9_9SPHN</name>
<keyword evidence="2" id="KW-1185">Reference proteome</keyword>
<dbReference type="AlphaFoldDB" id="A0A840YSG9"/>
<evidence type="ECO:0000313" key="1">
    <source>
        <dbReference type="EMBL" id="MBB5712625.1"/>
    </source>
</evidence>
<proteinExistence type="predicted"/>
<comment type="caution">
    <text evidence="1">The sequence shown here is derived from an EMBL/GenBank/DDBJ whole genome shotgun (WGS) entry which is preliminary data.</text>
</comment>
<reference evidence="1 2" key="1">
    <citation type="submission" date="2020-08" db="EMBL/GenBank/DDBJ databases">
        <title>Genomic Encyclopedia of Type Strains, Phase IV (KMG-IV): sequencing the most valuable type-strain genomes for metagenomic binning, comparative biology and taxonomic classification.</title>
        <authorList>
            <person name="Goeker M."/>
        </authorList>
    </citation>
    <scope>NUCLEOTIDE SEQUENCE [LARGE SCALE GENOMIC DNA]</scope>
    <source>
        <strain evidence="1 2">DSM 26736</strain>
    </source>
</reference>
<dbReference type="RefSeq" id="WP_184091315.1">
    <property type="nucleotide sequence ID" value="NZ_JACIJF010000021.1"/>
</dbReference>
<sequence length="140" mass="15706">MSAIGGIIADPDMLEWDESSYYGSFRIFNDTEEGYELRCVVWCNDSSGQIIGHNFDYTRASTCSWWTADEAASPEECLRSVAPRSREQAARAVERFRTATYEGLKDGTIALPERRGRPAPLHAPEVLMRKSLQLLTLAAQ</sequence>
<accession>A0A840YSG9</accession>
<organism evidence="1 2">
    <name type="scientific">Sphingomonas xinjiangensis</name>
    <dbReference type="NCBI Taxonomy" id="643568"/>
    <lineage>
        <taxon>Bacteria</taxon>
        <taxon>Pseudomonadati</taxon>
        <taxon>Pseudomonadota</taxon>
        <taxon>Alphaproteobacteria</taxon>
        <taxon>Sphingomonadales</taxon>
        <taxon>Sphingomonadaceae</taxon>
        <taxon>Sphingomonas</taxon>
    </lineage>
</organism>
<protein>
    <submittedName>
        <fullName evidence="1">Uncharacterized protein</fullName>
    </submittedName>
</protein>